<dbReference type="PROSITE" id="PS50011">
    <property type="entry name" value="PROTEIN_KINASE_DOM"/>
    <property type="match status" value="1"/>
</dbReference>
<proteinExistence type="predicted"/>
<evidence type="ECO:0000256" key="1">
    <source>
        <dbReference type="ARBA" id="ARBA00012513"/>
    </source>
</evidence>
<dbReference type="SMART" id="SM00220">
    <property type="entry name" value="S_TKc"/>
    <property type="match status" value="1"/>
</dbReference>
<evidence type="ECO:0000256" key="2">
    <source>
        <dbReference type="SAM" id="MobiDB-lite"/>
    </source>
</evidence>
<keyword evidence="4" id="KW-0808">Transferase</keyword>
<dbReference type="InterPro" id="IPR008271">
    <property type="entry name" value="Ser/Thr_kinase_AS"/>
</dbReference>
<dbReference type="PANTHER" id="PTHR11909">
    <property type="entry name" value="CASEIN KINASE-RELATED"/>
    <property type="match status" value="1"/>
</dbReference>
<dbReference type="PROSITE" id="PS00108">
    <property type="entry name" value="PROTEIN_KINASE_ST"/>
    <property type="match status" value="1"/>
</dbReference>
<feature type="compositionally biased region" description="Basic residues" evidence="2">
    <location>
        <begin position="350"/>
        <end position="363"/>
    </location>
</feature>
<organism evidence="4 5">
    <name type="scientific">Trichoderma harzianum</name>
    <name type="common">Hypocrea lixii</name>
    <dbReference type="NCBI Taxonomy" id="5544"/>
    <lineage>
        <taxon>Eukaryota</taxon>
        <taxon>Fungi</taxon>
        <taxon>Dikarya</taxon>
        <taxon>Ascomycota</taxon>
        <taxon>Pezizomycotina</taxon>
        <taxon>Sordariomycetes</taxon>
        <taxon>Hypocreomycetidae</taxon>
        <taxon>Hypocreales</taxon>
        <taxon>Hypocreaceae</taxon>
        <taxon>Trichoderma</taxon>
    </lineage>
</organism>
<dbReference type="Proteomes" id="UP000034112">
    <property type="component" value="Unassembled WGS sequence"/>
</dbReference>
<name>A0A0F9X1I1_TRIHA</name>
<dbReference type="Gene3D" id="1.10.510.10">
    <property type="entry name" value="Transferase(Phosphotransferase) domain 1"/>
    <property type="match status" value="1"/>
</dbReference>
<evidence type="ECO:0000313" key="5">
    <source>
        <dbReference type="Proteomes" id="UP000034112"/>
    </source>
</evidence>
<dbReference type="Pfam" id="PF00069">
    <property type="entry name" value="Pkinase"/>
    <property type="match status" value="1"/>
</dbReference>
<dbReference type="InterPro" id="IPR011009">
    <property type="entry name" value="Kinase-like_dom_sf"/>
</dbReference>
<dbReference type="EMBL" id="JOKZ01000358">
    <property type="protein sequence ID" value="KKO99075.1"/>
    <property type="molecule type" value="Genomic_DNA"/>
</dbReference>
<evidence type="ECO:0000259" key="3">
    <source>
        <dbReference type="PROSITE" id="PS50011"/>
    </source>
</evidence>
<dbReference type="GO" id="GO:0004674">
    <property type="term" value="F:protein serine/threonine kinase activity"/>
    <property type="evidence" value="ECO:0007669"/>
    <property type="project" value="UniProtKB-EC"/>
</dbReference>
<gene>
    <name evidence="4" type="ORF">THAR02_08826</name>
</gene>
<sequence>MDNLESESFYYTLLRNNPGIATHHENGRREKIGRQAAHEFMVYELLGPSLQTLFYRCGKKFSLKTTLMLADQLLERLELFDSHNIVHRDIKPDNFVMGFGKENGKMVYILDLGLVGEYTKDEEVVVAPSYAFCGTYYWAPIAAHLNRSQSPKDDLESLAYMLIYFASGSLPWQGCAKENENDDTLSERVTGFKLGIPIKQICKGLPSPFARHLMYARSARYNHKPKYAELRAMYRRLMKRLGYKYDGVYDWDLLEDSSNSNGMQYDPELTLVHGSVQQYKELSVDSELTLVDDSLPMKKMKEEDEEYKLPAKKVRGRPKRAEKPRAKKVKEEQKAQEEEAKQQDNEPAKPPRKPRIIFIKKKKSESPPPPRTRRGKLAPVEKKEKKPKKEKVVAKKTAANKIVVKKTPAKKRRA</sequence>
<dbReference type="OMA" id="YMLIYFA"/>
<feature type="compositionally biased region" description="Basic and acidic residues" evidence="2">
    <location>
        <begin position="319"/>
        <end position="349"/>
    </location>
</feature>
<dbReference type="OrthoDB" id="5800476at2759"/>
<feature type="region of interest" description="Disordered" evidence="2">
    <location>
        <begin position="301"/>
        <end position="414"/>
    </location>
</feature>
<dbReference type="InterPro" id="IPR000719">
    <property type="entry name" value="Prot_kinase_dom"/>
</dbReference>
<dbReference type="InterPro" id="IPR050235">
    <property type="entry name" value="CK1_Ser-Thr_kinase"/>
</dbReference>
<protein>
    <recommendedName>
        <fullName evidence="1">non-specific serine/threonine protein kinase</fullName>
        <ecNumber evidence="1">2.7.11.1</ecNumber>
    </recommendedName>
</protein>
<feature type="domain" description="Protein kinase" evidence="3">
    <location>
        <begin position="1"/>
        <end position="237"/>
    </location>
</feature>
<reference evidence="5" key="1">
    <citation type="journal article" date="2015" name="Genome Announc.">
        <title>Draft whole-genome sequence of the biocontrol agent Trichoderma harzianum T6776.</title>
        <authorList>
            <person name="Baroncelli R."/>
            <person name="Piaggeschi G."/>
            <person name="Fiorini L."/>
            <person name="Bertolini E."/>
            <person name="Zapparata A."/>
            <person name="Pe M.E."/>
            <person name="Sarrocco S."/>
            <person name="Vannacci G."/>
        </authorList>
    </citation>
    <scope>NUCLEOTIDE SEQUENCE [LARGE SCALE GENOMIC DNA]</scope>
    <source>
        <strain evidence="5">T6776</strain>
    </source>
</reference>
<keyword evidence="4" id="KW-0418">Kinase</keyword>
<dbReference type="EC" id="2.7.11.1" evidence="1"/>
<dbReference type="SUPFAM" id="SSF56112">
    <property type="entry name" value="Protein kinase-like (PK-like)"/>
    <property type="match status" value="1"/>
</dbReference>
<dbReference type="AlphaFoldDB" id="A0A0F9X1I1"/>
<accession>A0A0F9X1I1</accession>
<dbReference type="GO" id="GO:0005524">
    <property type="term" value="F:ATP binding"/>
    <property type="evidence" value="ECO:0007669"/>
    <property type="project" value="InterPro"/>
</dbReference>
<evidence type="ECO:0000313" key="4">
    <source>
        <dbReference type="EMBL" id="KKO99075.1"/>
    </source>
</evidence>
<feature type="compositionally biased region" description="Basic residues" evidence="2">
    <location>
        <begin position="403"/>
        <end position="414"/>
    </location>
</feature>
<comment type="caution">
    <text evidence="4">The sequence shown here is derived from an EMBL/GenBank/DDBJ whole genome shotgun (WGS) entry which is preliminary data.</text>
</comment>